<dbReference type="EMBL" id="BNJF01000007">
    <property type="protein sequence ID" value="GHO50000.1"/>
    <property type="molecule type" value="Genomic_DNA"/>
</dbReference>
<protein>
    <submittedName>
        <fullName evidence="2">Uncharacterized protein</fullName>
    </submittedName>
</protein>
<dbReference type="RefSeq" id="WP_220199068.1">
    <property type="nucleotide sequence ID" value="NZ_BNJF01000007.1"/>
</dbReference>
<keyword evidence="1" id="KW-0472">Membrane</keyword>
<dbReference type="AlphaFoldDB" id="A0A8J3MYS6"/>
<keyword evidence="1" id="KW-1133">Transmembrane helix</keyword>
<reference evidence="2" key="1">
    <citation type="submission" date="2020-10" db="EMBL/GenBank/DDBJ databases">
        <title>Taxonomic study of unclassified bacteria belonging to the class Ktedonobacteria.</title>
        <authorList>
            <person name="Yabe S."/>
            <person name="Wang C.M."/>
            <person name="Zheng Y."/>
            <person name="Sakai Y."/>
            <person name="Cavaletti L."/>
            <person name="Monciardini P."/>
            <person name="Donadio S."/>
        </authorList>
    </citation>
    <scope>NUCLEOTIDE SEQUENCE</scope>
    <source>
        <strain evidence="2">SOSP1-1</strain>
    </source>
</reference>
<gene>
    <name evidence="2" type="ORF">KSX_81630</name>
</gene>
<dbReference type="Proteomes" id="UP000612362">
    <property type="component" value="Unassembled WGS sequence"/>
</dbReference>
<accession>A0A8J3MYS6</accession>
<keyword evidence="1" id="KW-0812">Transmembrane</keyword>
<evidence type="ECO:0000256" key="1">
    <source>
        <dbReference type="SAM" id="Phobius"/>
    </source>
</evidence>
<organism evidence="2 3">
    <name type="scientific">Ktedonospora formicarum</name>
    <dbReference type="NCBI Taxonomy" id="2778364"/>
    <lineage>
        <taxon>Bacteria</taxon>
        <taxon>Bacillati</taxon>
        <taxon>Chloroflexota</taxon>
        <taxon>Ktedonobacteria</taxon>
        <taxon>Ktedonobacterales</taxon>
        <taxon>Ktedonobacteraceae</taxon>
        <taxon>Ktedonospora</taxon>
    </lineage>
</organism>
<comment type="caution">
    <text evidence="2">The sequence shown here is derived from an EMBL/GenBank/DDBJ whole genome shotgun (WGS) entry which is preliminary data.</text>
</comment>
<keyword evidence="3" id="KW-1185">Reference proteome</keyword>
<name>A0A8J3MYS6_9CHLR</name>
<proteinExistence type="predicted"/>
<feature type="transmembrane region" description="Helical" evidence="1">
    <location>
        <begin position="30"/>
        <end position="54"/>
    </location>
</feature>
<evidence type="ECO:0000313" key="3">
    <source>
        <dbReference type="Proteomes" id="UP000612362"/>
    </source>
</evidence>
<evidence type="ECO:0000313" key="2">
    <source>
        <dbReference type="EMBL" id="GHO50000.1"/>
    </source>
</evidence>
<sequence length="55" mass="6352">MLKMLPPEVMKNAREQVRQAAPGTHNLGRYAALFIVCTWLLLTLLLALFAYRLFF</sequence>